<protein>
    <recommendedName>
        <fullName evidence="5">Haloacid dehalogenase, type II</fullName>
    </recommendedName>
</protein>
<evidence type="ECO:0000313" key="3">
    <source>
        <dbReference type="EMBL" id="KPM37922.1"/>
    </source>
</evidence>
<keyword evidence="4" id="KW-1185">Reference proteome</keyword>
<dbReference type="SUPFAM" id="SSF56784">
    <property type="entry name" value="HAD-like"/>
    <property type="match status" value="1"/>
</dbReference>
<dbReference type="InterPro" id="IPR023198">
    <property type="entry name" value="PGP-like_dom2"/>
</dbReference>
<dbReference type="GO" id="GO:0019120">
    <property type="term" value="F:hydrolase activity, acting on acid halide bonds, in C-halide compounds"/>
    <property type="evidence" value="ECO:0007669"/>
    <property type="project" value="InterPro"/>
</dbReference>
<dbReference type="OrthoDB" id="3256520at2759"/>
<dbReference type="InterPro" id="IPR023214">
    <property type="entry name" value="HAD_sf"/>
</dbReference>
<evidence type="ECO:0000313" key="4">
    <source>
        <dbReference type="Proteomes" id="UP000050424"/>
    </source>
</evidence>
<dbReference type="AlphaFoldDB" id="A0A0P7BBX1"/>
<dbReference type="Pfam" id="PF00702">
    <property type="entry name" value="Hydrolase"/>
    <property type="match status" value="1"/>
</dbReference>
<dbReference type="PRINTS" id="PR00413">
    <property type="entry name" value="HADHALOGNASE"/>
</dbReference>
<comment type="similarity">
    <text evidence="1">Belongs to the HAD-like hydrolase superfamily. S-2-haloalkanoic acid dehalogenase family.</text>
</comment>
<gene>
    <name evidence="3" type="ORF">AK830_g8631</name>
</gene>
<dbReference type="NCBIfam" id="TIGR01493">
    <property type="entry name" value="HAD-SF-IA-v2"/>
    <property type="match status" value="1"/>
</dbReference>
<dbReference type="Gene3D" id="1.10.150.240">
    <property type="entry name" value="Putative phosphatase, domain 2"/>
    <property type="match status" value="1"/>
</dbReference>
<dbReference type="PANTHER" id="PTHR43316">
    <property type="entry name" value="HYDROLASE, HALOACID DELAHOGENASE-RELATED"/>
    <property type="match status" value="1"/>
</dbReference>
<dbReference type="InterPro" id="IPR051540">
    <property type="entry name" value="S-2-haloacid_dehalogenase"/>
</dbReference>
<name>A0A0P7BBX1_9HYPO</name>
<dbReference type="SFLD" id="SFLDS00003">
    <property type="entry name" value="Haloacid_Dehalogenase"/>
    <property type="match status" value="1"/>
</dbReference>
<reference evidence="3 4" key="1">
    <citation type="submission" date="2015-09" db="EMBL/GenBank/DDBJ databases">
        <title>Draft genome of a European isolate of the apple canker pathogen Neonectria ditissima.</title>
        <authorList>
            <person name="Gomez-Cortecero A."/>
            <person name="Harrison R.J."/>
            <person name="Armitage A.D."/>
        </authorList>
    </citation>
    <scope>NUCLEOTIDE SEQUENCE [LARGE SCALE GENOMIC DNA]</scope>
    <source>
        <strain evidence="3 4">R09/05</strain>
    </source>
</reference>
<sequence length="243" mass="26567">MSSKTVIGFDLYGTLLSTESIAEHLAELFGDDLAKDLAAQWRRYQLEYTWRATSMGKYQPFSEITRASLRHATAEKGLSLSRSDIERLMNAYNGLKTFPEVEKALEMVSKEPLLDAYIFTNGTDDMVAKSVSTSPVLSKSSDLLPPHKLITVEELKTFKPDPKLYHHLAGKAGVDLDKIWVVSANPFDALGARSAGAQSAWIDRAGNGWIDGLGSLSGTEPTIVVGGVDEAVRAIIDYTKGKK</sequence>
<dbReference type="InterPro" id="IPR006328">
    <property type="entry name" value="2-HAD"/>
</dbReference>
<dbReference type="Proteomes" id="UP000050424">
    <property type="component" value="Unassembled WGS sequence"/>
</dbReference>
<evidence type="ECO:0008006" key="5">
    <source>
        <dbReference type="Google" id="ProtNLM"/>
    </source>
</evidence>
<dbReference type="InterPro" id="IPR006439">
    <property type="entry name" value="HAD-SF_hydro_IA"/>
</dbReference>
<dbReference type="Gene3D" id="3.40.50.1000">
    <property type="entry name" value="HAD superfamily/HAD-like"/>
    <property type="match status" value="1"/>
</dbReference>
<dbReference type="NCBIfam" id="TIGR01428">
    <property type="entry name" value="HAD_type_II"/>
    <property type="match status" value="1"/>
</dbReference>
<dbReference type="STRING" id="78410.A0A0P7BBX1"/>
<organism evidence="3 4">
    <name type="scientific">Neonectria ditissima</name>
    <dbReference type="NCBI Taxonomy" id="78410"/>
    <lineage>
        <taxon>Eukaryota</taxon>
        <taxon>Fungi</taxon>
        <taxon>Dikarya</taxon>
        <taxon>Ascomycota</taxon>
        <taxon>Pezizomycotina</taxon>
        <taxon>Sordariomycetes</taxon>
        <taxon>Hypocreomycetidae</taxon>
        <taxon>Hypocreales</taxon>
        <taxon>Nectriaceae</taxon>
        <taxon>Neonectria</taxon>
    </lineage>
</organism>
<evidence type="ECO:0000256" key="1">
    <source>
        <dbReference type="ARBA" id="ARBA00008106"/>
    </source>
</evidence>
<dbReference type="PANTHER" id="PTHR43316:SF3">
    <property type="entry name" value="HALOACID DEHALOGENASE, TYPE II (AFU_ORTHOLOGUE AFUA_2G07750)-RELATED"/>
    <property type="match status" value="1"/>
</dbReference>
<evidence type="ECO:0000256" key="2">
    <source>
        <dbReference type="ARBA" id="ARBA00022801"/>
    </source>
</evidence>
<dbReference type="InterPro" id="IPR036412">
    <property type="entry name" value="HAD-like_sf"/>
</dbReference>
<dbReference type="SFLD" id="SFLDG01129">
    <property type="entry name" value="C1.5:_HAD__Beta-PGM__Phosphata"/>
    <property type="match status" value="1"/>
</dbReference>
<proteinExistence type="inferred from homology"/>
<accession>A0A0P7BBX1</accession>
<dbReference type="GO" id="GO:0016791">
    <property type="term" value="F:phosphatase activity"/>
    <property type="evidence" value="ECO:0007669"/>
    <property type="project" value="UniProtKB-ARBA"/>
</dbReference>
<dbReference type="EMBL" id="LKCW01000149">
    <property type="protein sequence ID" value="KPM37922.1"/>
    <property type="molecule type" value="Genomic_DNA"/>
</dbReference>
<keyword evidence="2" id="KW-0378">Hydrolase</keyword>
<comment type="caution">
    <text evidence="3">The sequence shown here is derived from an EMBL/GenBank/DDBJ whole genome shotgun (WGS) entry which is preliminary data.</text>
</comment>